<name>A0A139IUR1_9PEZI</name>
<dbReference type="InterPro" id="IPR008991">
    <property type="entry name" value="Translation_prot_SH3-like_sf"/>
</dbReference>
<keyword evidence="3" id="KW-0687">Ribonucleoprotein</keyword>
<evidence type="ECO:0008006" key="6">
    <source>
        <dbReference type="Google" id="ProtNLM"/>
    </source>
</evidence>
<dbReference type="Proteomes" id="UP000073492">
    <property type="component" value="Unassembled WGS sequence"/>
</dbReference>
<dbReference type="STRING" id="113226.A0A139IUR1"/>
<protein>
    <recommendedName>
        <fullName evidence="6">60S ribosomal protein L27</fullName>
    </recommendedName>
</protein>
<dbReference type="InterPro" id="IPR041991">
    <property type="entry name" value="Ribosomal_eL27_KOW"/>
</dbReference>
<dbReference type="Pfam" id="PF01777">
    <property type="entry name" value="Ribosomal_L27e"/>
    <property type="match status" value="1"/>
</dbReference>
<organism evidence="4 5">
    <name type="scientific">Pseudocercospora musae</name>
    <dbReference type="NCBI Taxonomy" id="113226"/>
    <lineage>
        <taxon>Eukaryota</taxon>
        <taxon>Fungi</taxon>
        <taxon>Dikarya</taxon>
        <taxon>Ascomycota</taxon>
        <taxon>Pezizomycotina</taxon>
        <taxon>Dothideomycetes</taxon>
        <taxon>Dothideomycetidae</taxon>
        <taxon>Mycosphaerellales</taxon>
        <taxon>Mycosphaerellaceae</taxon>
        <taxon>Pseudocercospora</taxon>
    </lineage>
</organism>
<comment type="similarity">
    <text evidence="1">Belongs to the eukaryotic ribosomal protein eL27 family.</text>
</comment>
<evidence type="ECO:0000256" key="3">
    <source>
        <dbReference type="ARBA" id="ARBA00023274"/>
    </source>
</evidence>
<evidence type="ECO:0000313" key="5">
    <source>
        <dbReference type="Proteomes" id="UP000073492"/>
    </source>
</evidence>
<dbReference type="FunFam" id="2.30.30.770:FF:000001">
    <property type="entry name" value="60S ribosomal protein L27"/>
    <property type="match status" value="1"/>
</dbReference>
<dbReference type="GO" id="GO:0005840">
    <property type="term" value="C:ribosome"/>
    <property type="evidence" value="ECO:0007669"/>
    <property type="project" value="UniProtKB-KW"/>
</dbReference>
<dbReference type="InterPro" id="IPR038655">
    <property type="entry name" value="Ribosomal_eL27_sf"/>
</dbReference>
<dbReference type="GO" id="GO:1990904">
    <property type="term" value="C:ribonucleoprotein complex"/>
    <property type="evidence" value="ECO:0007669"/>
    <property type="project" value="UniProtKB-KW"/>
</dbReference>
<keyword evidence="2" id="KW-0689">Ribosomal protein</keyword>
<reference evidence="4 5" key="1">
    <citation type="submission" date="2015-07" db="EMBL/GenBank/DDBJ databases">
        <title>Comparative genomics of the Sigatoka disease complex on banana suggests a link between parallel evolutionary changes in Pseudocercospora fijiensis and Pseudocercospora eumusae and increased virulence on the banana host.</title>
        <authorList>
            <person name="Chang T.-C."/>
            <person name="Salvucci A."/>
            <person name="Crous P.W."/>
            <person name="Stergiopoulos I."/>
        </authorList>
    </citation>
    <scope>NUCLEOTIDE SEQUENCE [LARGE SCALE GENOMIC DNA]</scope>
    <source>
        <strain evidence="4 5">CBS 116634</strain>
    </source>
</reference>
<evidence type="ECO:0000313" key="4">
    <source>
        <dbReference type="EMBL" id="KXT18380.1"/>
    </source>
</evidence>
<dbReference type="OrthoDB" id="2365484at2759"/>
<proteinExistence type="inferred from homology"/>
<dbReference type="InterPro" id="IPR001141">
    <property type="entry name" value="Ribosomal_eL27"/>
</dbReference>
<evidence type="ECO:0000256" key="2">
    <source>
        <dbReference type="ARBA" id="ARBA00022980"/>
    </source>
</evidence>
<evidence type="ECO:0000256" key="1">
    <source>
        <dbReference type="ARBA" id="ARBA00009124"/>
    </source>
</evidence>
<accession>A0A139IUR1</accession>
<keyword evidence="5" id="KW-1185">Reference proteome</keyword>
<gene>
    <name evidence="4" type="ORF">AC579_8167</name>
</gene>
<sequence length="538" mass="60568">MVKFLKVGRVAIISRGRYAGKKVVIIQPQDNGSKAHPFPHALVAGIERYPQQITRRMSKTRQNKRSKVKPFIKVINYNHLMPTRYTLELEGLKGVVTNETFTEVTQREEAKKTVKKALEERYSSGKNRWFFTPLRMSSAFKLIAWRWGRTGCALSSYSFQSSTRRLPAKAFRPPVFVTVSICTFLDSLRFANSAPRLALHAGTEATPIFVPLRHLFRLPSHLVLLLATTSLASPTSSTTTRTSWCLSTTTGTGPLYLFNPTKSCSDQIVTFTPEIMQATDICHSTFQKYQFIMCGKNVTLSVNPGPKSLVGVKQLGCGLVIDVEGERYQGAPTNEKGDGVQPKEGRPTAVIQDLPAEIALAMCQNLDVDDLRNLRLSVQKMPYINSDGRLRDLVIRISFTTPPDPKRLTWGSDSELHMPQEVGLILASVAEFEKLQHIDLKFWKENYHCGRPLGNNDYMKFAELVNFRARLLHQLLRTIAQKSSVTGFRLDNLQNDLAYISGHYLSPDDSDLEHKSKGLRSLLRRLLARLDCSELALP</sequence>
<dbReference type="Gene3D" id="2.30.30.770">
    <property type="match status" value="1"/>
</dbReference>
<dbReference type="CDD" id="cd06090">
    <property type="entry name" value="KOW_RPL27"/>
    <property type="match status" value="1"/>
</dbReference>
<dbReference type="AlphaFoldDB" id="A0A139IUR1"/>
<comment type="caution">
    <text evidence="4">The sequence shown here is derived from an EMBL/GenBank/DDBJ whole genome shotgun (WGS) entry which is preliminary data.</text>
</comment>
<dbReference type="SUPFAM" id="SSF50104">
    <property type="entry name" value="Translation proteins SH3-like domain"/>
    <property type="match status" value="1"/>
</dbReference>
<dbReference type="EMBL" id="LFZO01000007">
    <property type="protein sequence ID" value="KXT18380.1"/>
    <property type="molecule type" value="Genomic_DNA"/>
</dbReference>
<dbReference type="GO" id="GO:0003735">
    <property type="term" value="F:structural constituent of ribosome"/>
    <property type="evidence" value="ECO:0007669"/>
    <property type="project" value="InterPro"/>
</dbReference>
<dbReference type="PANTHER" id="PTHR10497">
    <property type="entry name" value="60S RIBOSOMAL PROTEIN L27"/>
    <property type="match status" value="1"/>
</dbReference>
<dbReference type="GO" id="GO:0006412">
    <property type="term" value="P:translation"/>
    <property type="evidence" value="ECO:0007669"/>
    <property type="project" value="InterPro"/>
</dbReference>